<protein>
    <submittedName>
        <fullName evidence="2">Type IV secretory system conjugative DNA transfer family protein</fullName>
    </submittedName>
</protein>
<feature type="compositionally biased region" description="Basic residues" evidence="1">
    <location>
        <begin position="717"/>
        <end position="727"/>
    </location>
</feature>
<organism evidence="2">
    <name type="scientific">Streptomyces sp. NBC_00093</name>
    <dbReference type="NCBI Taxonomy" id="2975649"/>
    <lineage>
        <taxon>Bacteria</taxon>
        <taxon>Bacillati</taxon>
        <taxon>Actinomycetota</taxon>
        <taxon>Actinomycetes</taxon>
        <taxon>Kitasatosporales</taxon>
        <taxon>Streptomycetaceae</taxon>
        <taxon>Streptomyces</taxon>
    </lineage>
</organism>
<dbReference type="Gene3D" id="3.40.50.300">
    <property type="entry name" value="P-loop containing nucleotide triphosphate hydrolases"/>
    <property type="match status" value="2"/>
</dbReference>
<feature type="compositionally biased region" description="Polar residues" evidence="1">
    <location>
        <begin position="695"/>
        <end position="715"/>
    </location>
</feature>
<dbReference type="InterPro" id="IPR027417">
    <property type="entry name" value="P-loop_NTPase"/>
</dbReference>
<dbReference type="GO" id="GO:0016020">
    <property type="term" value="C:membrane"/>
    <property type="evidence" value="ECO:0007669"/>
    <property type="project" value="InterPro"/>
</dbReference>
<dbReference type="AlphaFoldDB" id="A0AAU2A9W5"/>
<reference evidence="2" key="1">
    <citation type="submission" date="2022-10" db="EMBL/GenBank/DDBJ databases">
        <title>The complete genomes of actinobacterial strains from the NBC collection.</title>
        <authorList>
            <person name="Joergensen T.S."/>
            <person name="Alvarez Arevalo M."/>
            <person name="Sterndorff E.B."/>
            <person name="Faurdal D."/>
            <person name="Vuksanovic O."/>
            <person name="Mourched A.-S."/>
            <person name="Charusanti P."/>
            <person name="Shaw S."/>
            <person name="Blin K."/>
            <person name="Weber T."/>
        </authorList>
    </citation>
    <scope>NUCLEOTIDE SEQUENCE</scope>
    <source>
        <strain evidence="2">NBC_00093</strain>
    </source>
</reference>
<dbReference type="Pfam" id="PF02534">
    <property type="entry name" value="T4SS-DNA_transf"/>
    <property type="match status" value="1"/>
</dbReference>
<name>A0AAU2A9W5_9ACTN</name>
<evidence type="ECO:0000313" key="2">
    <source>
        <dbReference type="EMBL" id="WTT21381.1"/>
    </source>
</evidence>
<dbReference type="SUPFAM" id="SSF52540">
    <property type="entry name" value="P-loop containing nucleoside triphosphate hydrolases"/>
    <property type="match status" value="1"/>
</dbReference>
<feature type="region of interest" description="Disordered" evidence="1">
    <location>
        <begin position="695"/>
        <end position="727"/>
    </location>
</feature>
<dbReference type="EMBL" id="CP108222">
    <property type="protein sequence ID" value="WTT21381.1"/>
    <property type="molecule type" value="Genomic_DNA"/>
</dbReference>
<gene>
    <name evidence="2" type="ORF">OHA22_40560</name>
</gene>
<proteinExistence type="predicted"/>
<evidence type="ECO:0000256" key="1">
    <source>
        <dbReference type="SAM" id="MobiDB-lite"/>
    </source>
</evidence>
<sequence>MISPSSQDLQFVQLHLARPLDADAALALVGRLAADRQVARLVWEVRAEGGHIRHLLGGRPIDIARLGRLLGHFLPGSLLDDSPERSPARPLMQSAGRLRVRPSYLPLSMDSPEIVSRATLSALAVPLAKDEALVVQVVLGPRVLPSVLPAELPDPSLPLGRLLLTGTKPAGAEFRARLRTRVEHPGFMVAIRVGAAASTRQRRSALLLGVLSGLTVAQGPGTRIRLVRDSAARLNNGRLPWLWSLRLSVPELLGLLAWPLGGDELPGLPPLHPKPLRAAAHVHQGERVFAHSAAPSDDRLLGIAATDQTFHGVTYGPAGSGKTTVLLNLITADIAAGRPVVVLDPKQQLIDDILARVPADQVDRIVELNAADASPTGFNPLDVGARDPDVVVDGILAVFAAVFSDGYGPRTADIFSSGLRTLARGSLPNASATLTDLPRLFTDSKFRRPYVGRVQGDLALAQFWAWYDSQSPANQAAVIAAPMNKLRQFLLRPAVVRMLDQREGRFRLRDAFRTNKAVLVPLNEGLIGPGVASLLGSLIIAEVWQAVQERASELDAHLQPGTVYVDEAPRFVHLPTSLADALAISRSLSVGWFLAAQFRSQFPPELRTAVDINARSKVVFATEAYDARDLASKLAPELEPADFMALPRFHAYANLVANGAPSGWGLVRTLPPPPVIANAAAIRSAARANYAPVQTASTATSASEPPNAHNVTPQQFGRKRRSQPGNQ</sequence>
<accession>A0AAU2A9W5</accession>
<dbReference type="InterPro" id="IPR003688">
    <property type="entry name" value="TraG/VirD4"/>
</dbReference>